<name>A0A6C0LIS5_9ZZZZ</name>
<accession>A0A6C0LIS5</accession>
<dbReference type="EMBL" id="MN740520">
    <property type="protein sequence ID" value="QHU30839.1"/>
    <property type="molecule type" value="Genomic_DNA"/>
</dbReference>
<evidence type="ECO:0000313" key="1">
    <source>
        <dbReference type="EMBL" id="QHU30839.1"/>
    </source>
</evidence>
<dbReference type="AlphaFoldDB" id="A0A6C0LIS5"/>
<reference evidence="1" key="1">
    <citation type="journal article" date="2020" name="Nature">
        <title>Giant virus diversity and host interactions through global metagenomics.</title>
        <authorList>
            <person name="Schulz F."/>
            <person name="Roux S."/>
            <person name="Paez-Espino D."/>
            <person name="Jungbluth S."/>
            <person name="Walsh D.A."/>
            <person name="Denef V.J."/>
            <person name="McMahon K.D."/>
            <person name="Konstantinidis K.T."/>
            <person name="Eloe-Fadrosh E.A."/>
            <person name="Kyrpides N.C."/>
            <person name="Woyke T."/>
        </authorList>
    </citation>
    <scope>NUCLEOTIDE SEQUENCE</scope>
    <source>
        <strain evidence="1">GVMAG-M-3300027892-73</strain>
    </source>
</reference>
<proteinExistence type="predicted"/>
<protein>
    <submittedName>
        <fullName evidence="1">Uncharacterized protein</fullName>
    </submittedName>
</protein>
<sequence>MSQTSSYTFDKMSRIGLDTCCVSQDDIQNVSACNYTLQNYFASDCTMKKPIELATTQPGIMYNGGYNTGAGGCNIDESSYLQIGTIQTHPRCRIDLFQRPFATVPYLGRGSVNPVVESQIQQGEMITNKKSVTNTTEQSYIKYHHTPLLPSVEDRVTNPVHSVEGVASEGWIRGGVPSRELTRDADYYNKHTTKQYI</sequence>
<organism evidence="1">
    <name type="scientific">viral metagenome</name>
    <dbReference type="NCBI Taxonomy" id="1070528"/>
    <lineage>
        <taxon>unclassified sequences</taxon>
        <taxon>metagenomes</taxon>
        <taxon>organismal metagenomes</taxon>
    </lineage>
</organism>